<dbReference type="GO" id="GO:0097730">
    <property type="term" value="C:non-motile cilium"/>
    <property type="evidence" value="ECO:0007669"/>
    <property type="project" value="InterPro"/>
</dbReference>
<evidence type="ECO:0000256" key="1">
    <source>
        <dbReference type="ARBA" id="ARBA00004496"/>
    </source>
</evidence>
<dbReference type="EMBL" id="BMAV01001401">
    <property type="protein sequence ID" value="GFY39491.1"/>
    <property type="molecule type" value="Genomic_DNA"/>
</dbReference>
<keyword evidence="7" id="KW-1185">Reference proteome</keyword>
<dbReference type="InterPro" id="IPR029775">
    <property type="entry name" value="NPHP4"/>
</dbReference>
<dbReference type="InterPro" id="IPR000435">
    <property type="entry name" value="Tektins"/>
</dbReference>
<evidence type="ECO:0000313" key="6">
    <source>
        <dbReference type="EMBL" id="GFY39491.1"/>
    </source>
</evidence>
<keyword evidence="4" id="KW-0175">Coiled coil</keyword>
<dbReference type="GO" id="GO:0090090">
    <property type="term" value="P:negative regulation of canonical Wnt signaling pathway"/>
    <property type="evidence" value="ECO:0007669"/>
    <property type="project" value="InterPro"/>
</dbReference>
<dbReference type="GO" id="GO:0035869">
    <property type="term" value="C:ciliary transition zone"/>
    <property type="evidence" value="ECO:0007669"/>
    <property type="project" value="TreeGrafter"/>
</dbReference>
<dbReference type="Pfam" id="PF26186">
    <property type="entry name" value="NPHP4_C2_3rd"/>
    <property type="match status" value="1"/>
</dbReference>
<dbReference type="GO" id="GO:0097546">
    <property type="term" value="C:ciliary base"/>
    <property type="evidence" value="ECO:0007669"/>
    <property type="project" value="TreeGrafter"/>
</dbReference>
<dbReference type="GO" id="GO:1904491">
    <property type="term" value="P:protein localization to ciliary transition zone"/>
    <property type="evidence" value="ECO:0007669"/>
    <property type="project" value="TreeGrafter"/>
</dbReference>
<gene>
    <name evidence="6" type="ORF">TNIN_335551</name>
</gene>
<protein>
    <submittedName>
        <fullName evidence="6">Tektin-B1</fullName>
    </submittedName>
</protein>
<comment type="subcellular location">
    <subcellularLocation>
        <location evidence="1">Cytoplasm</location>
    </subcellularLocation>
</comment>
<feature type="coiled-coil region" evidence="4">
    <location>
        <begin position="281"/>
        <end position="315"/>
    </location>
</feature>
<evidence type="ECO:0000256" key="2">
    <source>
        <dbReference type="ARBA" id="ARBA00007209"/>
    </source>
</evidence>
<organism evidence="6 7">
    <name type="scientific">Trichonephila inaurata madagascariensis</name>
    <dbReference type="NCBI Taxonomy" id="2747483"/>
    <lineage>
        <taxon>Eukaryota</taxon>
        <taxon>Metazoa</taxon>
        <taxon>Ecdysozoa</taxon>
        <taxon>Arthropoda</taxon>
        <taxon>Chelicerata</taxon>
        <taxon>Arachnida</taxon>
        <taxon>Araneae</taxon>
        <taxon>Araneomorphae</taxon>
        <taxon>Entelegynae</taxon>
        <taxon>Araneoidea</taxon>
        <taxon>Nephilidae</taxon>
        <taxon>Trichonephila</taxon>
        <taxon>Trichonephila inaurata</taxon>
    </lineage>
</organism>
<feature type="coiled-coil region" evidence="4">
    <location>
        <begin position="76"/>
        <end position="106"/>
    </location>
</feature>
<dbReference type="PRINTS" id="PR00511">
    <property type="entry name" value="TEKTIN"/>
</dbReference>
<proteinExistence type="inferred from homology"/>
<name>A0A8X6WTF9_9ARAC</name>
<feature type="domain" description="NPHP4 C2-like" evidence="5">
    <location>
        <begin position="932"/>
        <end position="1118"/>
    </location>
</feature>
<evidence type="ECO:0000256" key="4">
    <source>
        <dbReference type="SAM" id="Coils"/>
    </source>
</evidence>
<dbReference type="GO" id="GO:0060294">
    <property type="term" value="P:cilium movement involved in cell motility"/>
    <property type="evidence" value="ECO:0007669"/>
    <property type="project" value="InterPro"/>
</dbReference>
<dbReference type="Proteomes" id="UP000886998">
    <property type="component" value="Unassembled WGS sequence"/>
</dbReference>
<dbReference type="GO" id="GO:0036064">
    <property type="term" value="C:ciliary basal body"/>
    <property type="evidence" value="ECO:0007669"/>
    <property type="project" value="TreeGrafter"/>
</dbReference>
<evidence type="ECO:0000256" key="3">
    <source>
        <dbReference type="ARBA" id="ARBA00022490"/>
    </source>
</evidence>
<dbReference type="Pfam" id="PF03148">
    <property type="entry name" value="Tektin"/>
    <property type="match status" value="1"/>
</dbReference>
<dbReference type="PANTHER" id="PTHR31043">
    <property type="entry name" value="NEPHROCYSTIN-4"/>
    <property type="match status" value="1"/>
</dbReference>
<dbReference type="AlphaFoldDB" id="A0A8X6WTF9"/>
<dbReference type="PANTHER" id="PTHR31043:SF3">
    <property type="entry name" value="NEPHROCYSTIN-4"/>
    <property type="match status" value="1"/>
</dbReference>
<reference evidence="6" key="1">
    <citation type="submission" date="2020-08" db="EMBL/GenBank/DDBJ databases">
        <title>Multicomponent nature underlies the extraordinary mechanical properties of spider dragline silk.</title>
        <authorList>
            <person name="Kono N."/>
            <person name="Nakamura H."/>
            <person name="Mori M."/>
            <person name="Yoshida Y."/>
            <person name="Ohtoshi R."/>
            <person name="Malay A.D."/>
            <person name="Moran D.A.P."/>
            <person name="Tomita M."/>
            <person name="Numata K."/>
            <person name="Arakawa K."/>
        </authorList>
    </citation>
    <scope>NUCLEOTIDE SEQUENCE</scope>
</reference>
<dbReference type="InterPro" id="IPR048256">
    <property type="entry name" value="Tektin-like"/>
</dbReference>
<evidence type="ECO:0000313" key="7">
    <source>
        <dbReference type="Proteomes" id="UP000886998"/>
    </source>
</evidence>
<comment type="similarity">
    <text evidence="2">Belongs to the tektin family.</text>
</comment>
<comment type="caution">
    <text evidence="6">The sequence shown here is derived from an EMBL/GenBank/DDBJ whole genome shotgun (WGS) entry which is preliminary data.</text>
</comment>
<dbReference type="GO" id="GO:0005737">
    <property type="term" value="C:cytoplasm"/>
    <property type="evidence" value="ECO:0007669"/>
    <property type="project" value="UniProtKB-SubCell"/>
</dbReference>
<sequence>MYNSYQEKSTPHFTQGDWQSYCNSLDTITGKITITGNNVRQEAAQLRNSVANTMSWKLQDSNQKLSDRISEVDQWFRNLDRTLREIQDAVDRLSKAKQEVERTLAANLPFHEASKEVLNLRDRRRGIDLVEDEAYLEVKKEVQLIHEINESLREAGRHDWDHLVDLKNQRDQLEADLKDKELALKIDRFQMSLNPTCTNVISLKPWPSDACSAGECPISLETWLQNCLNKRKAAEDAIIKATRATNDSWNQIRKSNNDIHHQREATQFALRKRRHETLQARDVLAAQRMDLKDEIERLEREMLNIEQQVNDSRGNLKLAHTRLENRKSRPRMELVRDYPAVGLEEELRHVVESREYLAQKLRDIKNVLNRTQQHLHEVEDDLQRKEQSLAIETTCIELHERPSKSPYQTDIAWLAPMNTTITSNYTNQSINRGTNQRIVDRHVSECLPPSCQNNPEYQLSVKQVCAIVSSPENYHVQVILFDQKYGSFVGNCWTGKPIKNESSQVTFNQNVYFYTSIPVKDLLLVVELVTQSKISKNFKTCGWMCLPLLKNDEDDLDEKNTMHYKVPLVQGSPLSLIINKKIVKKKKKKKKKPEPMVKSTGMEISLSQAPHPTLLKISHLIPENMLIDASYEIPGLMPMSSKTLIDPSYSLKPRLQKCITFVLERLCIRMHSSHEEVEEEIIEKFYPDIYHLHIEPPVTPTLSKNLRRASSMGTLSESKEESLVLRSDIKLSKIPDDPNISILFLLEYEQHMPSSLSKTPTSNVAVVWGFCHLANLKENPSQSIALTCDPSLSPHKILFLKTAQEFEMTFSVFSLLKQNKIPPVSYLSEDHASGVDNSNSETQPKMSYFQPVLGHSTPKHKSVADIPMTVQQNEVDYSQKIIANPGSSKYDNNMALQEVTLVSSALPLVPPLLHSFPLEPGESSKTFTKLYWDKLQPVLDHHGKFATEIDSSVHYRINTDLELYCPPQKNECMMQFLAMSGIMENMDVPPEVFFTFQFYRFLPIRSECMLLKPLSEDTEGVPKSSLVYAFLKTPERGKLPGFQISYNIDPTELNKGEFHSFLLYLMKQNLHIDMWNGKSLLYIGTVVLPLKYFCRQGKEAVVSNLELDIFNCEYPDESLGQVNMPTKTPLGKLHLRVASIRHPLSAKALENFEEMEENLNSVIISSKLKNQELA</sequence>
<evidence type="ECO:0000259" key="5">
    <source>
        <dbReference type="Pfam" id="PF26186"/>
    </source>
</evidence>
<accession>A0A8X6WTF9</accession>
<dbReference type="OrthoDB" id="440745at2759"/>
<keyword evidence="3" id="KW-0963">Cytoplasm</keyword>
<dbReference type="InterPro" id="IPR058765">
    <property type="entry name" value="NPHP4_C2-like"/>
</dbReference>
<feature type="coiled-coil region" evidence="4">
    <location>
        <begin position="361"/>
        <end position="388"/>
    </location>
</feature>